<sequence length="188" mass="20449">MWPQPPTFCCEESAALQHAITLGVRSRATGIRPIAPRLLSWAPQAHGTPRRGAGIPRGSRTPHRSAGRTRAEATAQSLTCTAEIVRAAGCASSPDRARNSSQAPDSVQAVRGSLSARRRSKVGRVPRRSVQLLHGQIVYFLVYRGSQFSASCSAGIWDRIFSLDRERSCDLCVRPSRHVGHTPLCIND</sequence>
<evidence type="ECO:0000256" key="1">
    <source>
        <dbReference type="SAM" id="MobiDB-lite"/>
    </source>
</evidence>
<dbReference type="Proteomes" id="UP001066276">
    <property type="component" value="Chromosome 2_2"/>
</dbReference>
<keyword evidence="3" id="KW-1185">Reference proteome</keyword>
<comment type="caution">
    <text evidence="2">The sequence shown here is derived from an EMBL/GenBank/DDBJ whole genome shotgun (WGS) entry which is preliminary data.</text>
</comment>
<organism evidence="2 3">
    <name type="scientific">Pleurodeles waltl</name>
    <name type="common">Iberian ribbed newt</name>
    <dbReference type="NCBI Taxonomy" id="8319"/>
    <lineage>
        <taxon>Eukaryota</taxon>
        <taxon>Metazoa</taxon>
        <taxon>Chordata</taxon>
        <taxon>Craniata</taxon>
        <taxon>Vertebrata</taxon>
        <taxon>Euteleostomi</taxon>
        <taxon>Amphibia</taxon>
        <taxon>Batrachia</taxon>
        <taxon>Caudata</taxon>
        <taxon>Salamandroidea</taxon>
        <taxon>Salamandridae</taxon>
        <taxon>Pleurodelinae</taxon>
        <taxon>Pleurodeles</taxon>
    </lineage>
</organism>
<reference evidence="2" key="1">
    <citation type="journal article" date="2022" name="bioRxiv">
        <title>Sequencing and chromosome-scale assembly of the giantPleurodeles waltlgenome.</title>
        <authorList>
            <person name="Brown T."/>
            <person name="Elewa A."/>
            <person name="Iarovenko S."/>
            <person name="Subramanian E."/>
            <person name="Araus A.J."/>
            <person name="Petzold A."/>
            <person name="Susuki M."/>
            <person name="Suzuki K.-i.T."/>
            <person name="Hayashi T."/>
            <person name="Toyoda A."/>
            <person name="Oliveira C."/>
            <person name="Osipova E."/>
            <person name="Leigh N.D."/>
            <person name="Simon A."/>
            <person name="Yun M.H."/>
        </authorList>
    </citation>
    <scope>NUCLEOTIDE SEQUENCE</scope>
    <source>
        <strain evidence="2">20211129_DDA</strain>
        <tissue evidence="2">Liver</tissue>
    </source>
</reference>
<protein>
    <submittedName>
        <fullName evidence="2">Uncharacterized protein</fullName>
    </submittedName>
</protein>
<name>A0AAV7UT57_PLEWA</name>
<proteinExistence type="predicted"/>
<dbReference type="AlphaFoldDB" id="A0AAV7UT57"/>
<feature type="region of interest" description="Disordered" evidence="1">
    <location>
        <begin position="91"/>
        <end position="122"/>
    </location>
</feature>
<accession>A0AAV7UT57</accession>
<dbReference type="EMBL" id="JANPWB010000004">
    <property type="protein sequence ID" value="KAJ1192058.1"/>
    <property type="molecule type" value="Genomic_DNA"/>
</dbReference>
<gene>
    <name evidence="2" type="ORF">NDU88_001370</name>
</gene>
<feature type="region of interest" description="Disordered" evidence="1">
    <location>
        <begin position="42"/>
        <end position="75"/>
    </location>
</feature>
<evidence type="ECO:0000313" key="2">
    <source>
        <dbReference type="EMBL" id="KAJ1192058.1"/>
    </source>
</evidence>
<evidence type="ECO:0000313" key="3">
    <source>
        <dbReference type="Proteomes" id="UP001066276"/>
    </source>
</evidence>